<dbReference type="Proteomes" id="UP000632454">
    <property type="component" value="Unassembled WGS sequence"/>
</dbReference>
<keyword evidence="1" id="KW-0378">Hydrolase</keyword>
<dbReference type="PANTHER" id="PTHR48081:SF33">
    <property type="entry name" value="KYNURENINE FORMAMIDASE"/>
    <property type="match status" value="1"/>
</dbReference>
<reference evidence="4" key="1">
    <citation type="journal article" date="2019" name="Int. J. Syst. Evol. Microbiol.">
        <title>The Global Catalogue of Microorganisms (GCM) 10K type strain sequencing project: providing services to taxonomists for standard genome sequencing and annotation.</title>
        <authorList>
            <consortium name="The Broad Institute Genomics Platform"/>
            <consortium name="The Broad Institute Genome Sequencing Center for Infectious Disease"/>
            <person name="Wu L."/>
            <person name="Ma J."/>
        </authorList>
    </citation>
    <scope>NUCLEOTIDE SEQUENCE [LARGE SCALE GENOMIC DNA]</scope>
    <source>
        <strain evidence="4">CCM 7855</strain>
    </source>
</reference>
<accession>A0ABQ1V2C4</accession>
<dbReference type="InterPro" id="IPR000073">
    <property type="entry name" value="AB_hydrolase_1"/>
</dbReference>
<evidence type="ECO:0000313" key="4">
    <source>
        <dbReference type="Proteomes" id="UP000632454"/>
    </source>
</evidence>
<evidence type="ECO:0000256" key="1">
    <source>
        <dbReference type="ARBA" id="ARBA00022801"/>
    </source>
</evidence>
<evidence type="ECO:0000313" key="3">
    <source>
        <dbReference type="EMBL" id="GGF35755.1"/>
    </source>
</evidence>
<dbReference type="EMBL" id="BMCS01000002">
    <property type="protein sequence ID" value="GGF35755.1"/>
    <property type="molecule type" value="Genomic_DNA"/>
</dbReference>
<protein>
    <recommendedName>
        <fullName evidence="2">AB hydrolase-1 domain-containing protein</fullName>
    </recommendedName>
</protein>
<feature type="domain" description="AB hydrolase-1" evidence="2">
    <location>
        <begin position="91"/>
        <end position="227"/>
    </location>
</feature>
<dbReference type="SUPFAM" id="SSF53474">
    <property type="entry name" value="alpha/beta-Hydrolases"/>
    <property type="match status" value="1"/>
</dbReference>
<organism evidence="3 4">
    <name type="scientific">Williamsia phyllosphaerae</name>
    <dbReference type="NCBI Taxonomy" id="885042"/>
    <lineage>
        <taxon>Bacteria</taxon>
        <taxon>Bacillati</taxon>
        <taxon>Actinomycetota</taxon>
        <taxon>Actinomycetes</taxon>
        <taxon>Mycobacteriales</taxon>
        <taxon>Nocardiaceae</taxon>
        <taxon>Williamsia</taxon>
    </lineage>
</organism>
<dbReference type="InterPro" id="IPR029058">
    <property type="entry name" value="AB_hydrolase_fold"/>
</dbReference>
<dbReference type="PANTHER" id="PTHR48081">
    <property type="entry name" value="AB HYDROLASE SUPERFAMILY PROTEIN C4A8.06C"/>
    <property type="match status" value="1"/>
</dbReference>
<proteinExistence type="predicted"/>
<comment type="caution">
    <text evidence="3">The sequence shown here is derived from an EMBL/GenBank/DDBJ whole genome shotgun (WGS) entry which is preliminary data.</text>
</comment>
<keyword evidence="4" id="KW-1185">Reference proteome</keyword>
<dbReference type="InterPro" id="IPR050300">
    <property type="entry name" value="GDXG_lipolytic_enzyme"/>
</dbReference>
<name>A0ABQ1V2C4_9NOCA</name>
<sequence>MILSTFESASKAVTAEIPISPVGPVTATVNPIAPLWHEAGDLVGISGGVHTRGVTSTQKSVGPDRIVRYGDHPDQHIAVRTPRATPRWTAVLVHGGYWRSPYKLDLMDPMADSLSAHNVATWNVEYRRPDEHGWAATTADLAAALQAVEVDTPIVVIGHSAGGQLALRGVADLPVGSRPTLAVSLAGVIDLERADQFDMGDGAVANALGHHWSGDSPDDVASSPRHRLPLGIPQIVACGLDDDPHLLDFSRDYSAAALTAGDVLTEIHSAGDHFDIIDPVAPLWAEVLAGIELALGSGRVDA</sequence>
<dbReference type="Gene3D" id="3.40.50.1820">
    <property type="entry name" value="alpha/beta hydrolase"/>
    <property type="match status" value="1"/>
</dbReference>
<dbReference type="Pfam" id="PF12697">
    <property type="entry name" value="Abhydrolase_6"/>
    <property type="match status" value="1"/>
</dbReference>
<gene>
    <name evidence="3" type="ORF">GCM10007298_34450</name>
</gene>
<evidence type="ECO:0000259" key="2">
    <source>
        <dbReference type="Pfam" id="PF12697"/>
    </source>
</evidence>